<evidence type="ECO:0000256" key="4">
    <source>
        <dbReference type="ARBA" id="ARBA00022643"/>
    </source>
</evidence>
<dbReference type="PATRIC" id="fig|1565605.3.peg.2553"/>
<dbReference type="RefSeq" id="WP_202635030.1">
    <property type="nucleotide sequence ID" value="NZ_CP010554.1"/>
</dbReference>
<sequence>MNNSPYLLKAASVQSVMLRVLLALLPGLAAYVWFFGAAIMVQIVLTSLTALAAEALVLYLRGKPLALFLTDGSALVTAWLIALSFPPLTPWWLVVLATLIAIIVAKHLYGGLGQNPFNPAMVAFALMIVAYPQFMSRWPGVDAIDFATQWNLIFGLHADHALDALTMATPLDALRTALHSTGTIVDTPATVANTLANNPAIGHLASRGWEWIAAGYLAGGLWLVQQRIITWHLPAAFLATLFLLSGLASFINPADFAGPLFHLFGGGAMLAAFFIVTDPVSAATTPCGKLIFAAGVALLTWVIRSFGAYPDGIAFAVLLMNTAVPLIDMTTQPRVFGHKKNGDDRP</sequence>
<name>A0A0C5JAX4_9PROT</name>
<accession>A0A0C5JAX4</accession>
<dbReference type="HOGENOM" id="CLU_042020_0_0_4"/>
<evidence type="ECO:0000256" key="6">
    <source>
        <dbReference type="ARBA" id="ARBA00022967"/>
    </source>
</evidence>
<dbReference type="Pfam" id="PF03116">
    <property type="entry name" value="NQR2_RnfD_RnfE"/>
    <property type="match status" value="1"/>
</dbReference>
<keyword evidence="1 10" id="KW-0813">Transport</keyword>
<evidence type="ECO:0000256" key="5">
    <source>
        <dbReference type="ARBA" id="ARBA00022692"/>
    </source>
</evidence>
<dbReference type="EC" id="7.-.-.-" evidence="10"/>
<feature type="transmembrane region" description="Helical" evidence="10">
    <location>
        <begin position="231"/>
        <end position="251"/>
    </location>
</feature>
<keyword evidence="9 10" id="KW-0472">Membrane</keyword>
<keyword evidence="6 10" id="KW-1278">Translocase</keyword>
<dbReference type="InterPro" id="IPR004338">
    <property type="entry name" value="NqrB/RnfD"/>
</dbReference>
<feature type="transmembrane region" description="Helical" evidence="10">
    <location>
        <begin position="91"/>
        <end position="109"/>
    </location>
</feature>
<keyword evidence="8 10" id="KW-1133">Transmembrane helix</keyword>
<keyword evidence="4 10" id="KW-0288">FMN</keyword>
<dbReference type="HAMAP" id="MF_00462">
    <property type="entry name" value="RsxD_RnfD"/>
    <property type="match status" value="1"/>
</dbReference>
<feature type="modified residue" description="FMN phosphoryl threonine" evidence="10">
    <location>
        <position position="169"/>
    </location>
</feature>
<reference evidence="11 12" key="1">
    <citation type="journal article" date="2015" name="Genome Announc.">
        <title>Complete Genome Sequence of a Novel Bacterium within the Family Rhodocyclaceae That Degrades Polycyclic Aromatic Hydrocarbons.</title>
        <authorList>
            <person name="Singleton D.R."/>
            <person name="Dickey A.N."/>
            <person name="Scholl E.H."/>
            <person name="Wright F.A."/>
            <person name="Aitken M.D."/>
        </authorList>
    </citation>
    <scope>NUCLEOTIDE SEQUENCE [LARGE SCALE GENOMIC DNA]</scope>
    <source>
        <strain evidence="12">PG1-Ca6</strain>
    </source>
</reference>
<dbReference type="Proteomes" id="UP000061603">
    <property type="component" value="Chromosome"/>
</dbReference>
<keyword evidence="3 10" id="KW-0285">Flavoprotein</keyword>
<dbReference type="AlphaFoldDB" id="A0A0C5JAX4"/>
<dbReference type="GO" id="GO:0005886">
    <property type="term" value="C:plasma membrane"/>
    <property type="evidence" value="ECO:0007669"/>
    <property type="project" value="UniProtKB-SubCell"/>
</dbReference>
<protein>
    <recommendedName>
        <fullName evidence="10">Ion-translocating oxidoreductase complex subunit D</fullName>
        <ecNumber evidence="10">7.-.-.-</ecNumber>
    </recommendedName>
    <alternativeName>
        <fullName evidence="10">Rnf electron transport complex subunit D</fullName>
    </alternativeName>
</protein>
<feature type="transmembrane region" description="Helical" evidence="10">
    <location>
        <begin position="31"/>
        <end position="53"/>
    </location>
</feature>
<comment type="subunit">
    <text evidence="10">The complex is composed of six subunits: RnfA, RnfB, RnfC, RnfD, RnfE and RnfG.</text>
</comment>
<dbReference type="STRING" id="1565605.PG1C_12035"/>
<keyword evidence="7 10" id="KW-0249">Electron transport</keyword>
<feature type="transmembrane region" description="Helical" evidence="10">
    <location>
        <begin position="7"/>
        <end position="25"/>
    </location>
</feature>
<comment type="function">
    <text evidence="10">Part of a membrane-bound complex that couples electron transfer with translocation of ions across the membrane.</text>
</comment>
<feature type="transmembrane region" description="Helical" evidence="10">
    <location>
        <begin position="288"/>
        <end position="307"/>
    </location>
</feature>
<evidence type="ECO:0000256" key="10">
    <source>
        <dbReference type="HAMAP-Rule" id="MF_00462"/>
    </source>
</evidence>
<evidence type="ECO:0000313" key="11">
    <source>
        <dbReference type="EMBL" id="AJP48958.1"/>
    </source>
</evidence>
<keyword evidence="10" id="KW-1003">Cell membrane</keyword>
<evidence type="ECO:0000256" key="9">
    <source>
        <dbReference type="ARBA" id="ARBA00023136"/>
    </source>
</evidence>
<feature type="transmembrane region" description="Helical" evidence="10">
    <location>
        <begin position="313"/>
        <end position="331"/>
    </location>
</feature>
<dbReference type="NCBIfam" id="TIGR01946">
    <property type="entry name" value="rnfD"/>
    <property type="match status" value="1"/>
</dbReference>
<evidence type="ECO:0000256" key="7">
    <source>
        <dbReference type="ARBA" id="ARBA00022982"/>
    </source>
</evidence>
<dbReference type="GO" id="GO:0022900">
    <property type="term" value="P:electron transport chain"/>
    <property type="evidence" value="ECO:0007669"/>
    <property type="project" value="UniProtKB-UniRule"/>
</dbReference>
<comment type="subcellular location">
    <subcellularLocation>
        <location evidence="10">Cell inner membrane</location>
        <topology evidence="10">Multi-pass membrane protein</topology>
    </subcellularLocation>
</comment>
<dbReference type="GO" id="GO:0055085">
    <property type="term" value="P:transmembrane transport"/>
    <property type="evidence" value="ECO:0007669"/>
    <property type="project" value="InterPro"/>
</dbReference>
<keyword evidence="10" id="KW-0997">Cell inner membrane</keyword>
<proteinExistence type="inferred from homology"/>
<feature type="transmembrane region" description="Helical" evidence="10">
    <location>
        <begin position="257"/>
        <end position="276"/>
    </location>
</feature>
<keyword evidence="2 10" id="KW-0597">Phosphoprotein</keyword>
<comment type="similarity">
    <text evidence="10">Belongs to the NqrB/RnfD family.</text>
</comment>
<keyword evidence="12" id="KW-1185">Reference proteome</keyword>
<evidence type="ECO:0000256" key="1">
    <source>
        <dbReference type="ARBA" id="ARBA00022448"/>
    </source>
</evidence>
<dbReference type="PANTHER" id="PTHR30578:SF0">
    <property type="entry name" value="ION-TRANSLOCATING OXIDOREDUCTASE COMPLEX SUBUNIT D"/>
    <property type="match status" value="1"/>
</dbReference>
<dbReference type="PANTHER" id="PTHR30578">
    <property type="entry name" value="ELECTRON TRANSPORT COMPLEX PROTEIN RNFD"/>
    <property type="match status" value="1"/>
</dbReference>
<comment type="cofactor">
    <cofactor evidence="10">
        <name>FMN</name>
        <dbReference type="ChEBI" id="CHEBI:58210"/>
    </cofactor>
</comment>
<gene>
    <name evidence="10" type="primary">rnfD</name>
    <name evidence="11" type="ORF">PG1C_12035</name>
</gene>
<evidence type="ECO:0000313" key="12">
    <source>
        <dbReference type="Proteomes" id="UP000061603"/>
    </source>
</evidence>
<feature type="transmembrane region" description="Helical" evidence="10">
    <location>
        <begin position="65"/>
        <end position="85"/>
    </location>
</feature>
<evidence type="ECO:0000256" key="3">
    <source>
        <dbReference type="ARBA" id="ARBA00022630"/>
    </source>
</evidence>
<dbReference type="InterPro" id="IPR011303">
    <property type="entry name" value="RnfD_bac"/>
</dbReference>
<dbReference type="EMBL" id="CP010554">
    <property type="protein sequence ID" value="AJP48958.1"/>
    <property type="molecule type" value="Genomic_DNA"/>
</dbReference>
<organism evidence="11 12">
    <name type="scientific">Rugosibacter aromaticivorans</name>
    <dbReference type="NCBI Taxonomy" id="1565605"/>
    <lineage>
        <taxon>Bacteria</taxon>
        <taxon>Pseudomonadati</taxon>
        <taxon>Pseudomonadota</taxon>
        <taxon>Betaproteobacteria</taxon>
        <taxon>Nitrosomonadales</taxon>
        <taxon>Sterolibacteriaceae</taxon>
        <taxon>Rugosibacter</taxon>
    </lineage>
</organism>
<evidence type="ECO:0000256" key="8">
    <source>
        <dbReference type="ARBA" id="ARBA00022989"/>
    </source>
</evidence>
<dbReference type="KEGG" id="rbu:PG1C_12035"/>
<keyword evidence="5 10" id="KW-0812">Transmembrane</keyword>
<evidence type="ECO:0000256" key="2">
    <source>
        <dbReference type="ARBA" id="ARBA00022553"/>
    </source>
</evidence>
<feature type="transmembrane region" description="Helical" evidence="10">
    <location>
        <begin position="116"/>
        <end position="134"/>
    </location>
</feature>